<comment type="caution">
    <text evidence="3">The sequence shown here is derived from an EMBL/GenBank/DDBJ whole genome shotgun (WGS) entry which is preliminary data.</text>
</comment>
<organism evidence="3 4">
    <name type="scientific">Dimargaris verticillata</name>
    <dbReference type="NCBI Taxonomy" id="2761393"/>
    <lineage>
        <taxon>Eukaryota</taxon>
        <taxon>Fungi</taxon>
        <taxon>Fungi incertae sedis</taxon>
        <taxon>Zoopagomycota</taxon>
        <taxon>Kickxellomycotina</taxon>
        <taxon>Dimargaritomycetes</taxon>
        <taxon>Dimargaritales</taxon>
        <taxon>Dimargaritaceae</taxon>
        <taxon>Dimargaris</taxon>
    </lineage>
</organism>
<evidence type="ECO:0000256" key="2">
    <source>
        <dbReference type="SAM" id="SignalP"/>
    </source>
</evidence>
<evidence type="ECO:0000256" key="1">
    <source>
        <dbReference type="SAM" id="MobiDB-lite"/>
    </source>
</evidence>
<evidence type="ECO:0000313" key="4">
    <source>
        <dbReference type="Proteomes" id="UP001151582"/>
    </source>
</evidence>
<feature type="region of interest" description="Disordered" evidence="1">
    <location>
        <begin position="105"/>
        <end position="204"/>
    </location>
</feature>
<reference evidence="3" key="1">
    <citation type="submission" date="2022-07" db="EMBL/GenBank/DDBJ databases">
        <title>Phylogenomic reconstructions and comparative analyses of Kickxellomycotina fungi.</title>
        <authorList>
            <person name="Reynolds N.K."/>
            <person name="Stajich J.E."/>
            <person name="Barry K."/>
            <person name="Grigoriev I.V."/>
            <person name="Crous P."/>
            <person name="Smith M.E."/>
        </authorList>
    </citation>
    <scope>NUCLEOTIDE SEQUENCE</scope>
    <source>
        <strain evidence="3">RSA 567</strain>
    </source>
</reference>
<proteinExistence type="predicted"/>
<keyword evidence="4" id="KW-1185">Reference proteome</keyword>
<feature type="compositionally biased region" description="Polar residues" evidence="1">
    <location>
        <begin position="170"/>
        <end position="183"/>
    </location>
</feature>
<feature type="compositionally biased region" description="Basic residues" evidence="1">
    <location>
        <begin position="185"/>
        <end position="203"/>
    </location>
</feature>
<feature type="signal peptide" evidence="2">
    <location>
        <begin position="1"/>
        <end position="18"/>
    </location>
</feature>
<protein>
    <submittedName>
        <fullName evidence="3">Uncharacterized protein</fullName>
    </submittedName>
</protein>
<sequence>MKAVFGLLFVTFAVVGRGALGAAAVTPPAAPAVAESKSNLDKFASAYDPSISWADDIPENNLVNDDEDDDAYEHSGNASDTTPGPPEDHASDQQAAIFPSNNIEAHTEDQTPDSSVNETNTDEHPCPPVVKMRDSNGAIGSDEEFFDAESGIQTPPRQKSPVGRSHGPVPSSSFPKSYRSQSAKPKPKPKAGYSHHHQPHKPSRFVDIPATMVQFWRKQNLERLCRRVNGYRQRFLNYVKADLPGAARVETLAKNAFGLVRQTSDPRSTFEHFKPDYSNLDLQIKQFSHTVQEVRDVLTHTNPQVFASMFQTPLPRNPSPIPVNQDQILLAKPVDAEHAHQVARNFLAMWHTLTLSYIRVATIAREFALNYYPTNSHGTAQDPLEQALIKQLISLQLMGEHIVPYFGLMFDAKDLLELMAKMLSSFSAPVHVFHATNV</sequence>
<keyword evidence="2" id="KW-0732">Signal</keyword>
<feature type="region of interest" description="Disordered" evidence="1">
    <location>
        <begin position="54"/>
        <end position="92"/>
    </location>
</feature>
<evidence type="ECO:0000313" key="3">
    <source>
        <dbReference type="EMBL" id="KAJ1981443.1"/>
    </source>
</evidence>
<name>A0A9W8B4F2_9FUNG</name>
<accession>A0A9W8B4F2</accession>
<dbReference type="EMBL" id="JANBQB010000125">
    <property type="protein sequence ID" value="KAJ1981443.1"/>
    <property type="molecule type" value="Genomic_DNA"/>
</dbReference>
<dbReference type="Proteomes" id="UP001151582">
    <property type="component" value="Unassembled WGS sequence"/>
</dbReference>
<feature type="chain" id="PRO_5040841117" evidence="2">
    <location>
        <begin position="19"/>
        <end position="438"/>
    </location>
</feature>
<dbReference type="OrthoDB" id="10444649at2759"/>
<dbReference type="AlphaFoldDB" id="A0A9W8B4F2"/>
<gene>
    <name evidence="3" type="ORF">H4R34_002075</name>
</gene>